<dbReference type="PANTHER" id="PTHR11717:SF31">
    <property type="entry name" value="LOW MOLECULAR WEIGHT PROTEIN-TYROSINE-PHOSPHATASE ETP-RELATED"/>
    <property type="match status" value="1"/>
</dbReference>
<dbReference type="AlphaFoldDB" id="A0A0S2M2M1"/>
<dbReference type="Gene3D" id="3.40.50.2300">
    <property type="match status" value="1"/>
</dbReference>
<organism evidence="6 7">
    <name type="scientific">Arthrobacter alpinus</name>
    <dbReference type="NCBI Taxonomy" id="656366"/>
    <lineage>
        <taxon>Bacteria</taxon>
        <taxon>Bacillati</taxon>
        <taxon>Actinomycetota</taxon>
        <taxon>Actinomycetes</taxon>
        <taxon>Micrococcales</taxon>
        <taxon>Micrococcaceae</taxon>
        <taxon>Arthrobacter</taxon>
    </lineage>
</organism>
<dbReference type="InterPro" id="IPR036196">
    <property type="entry name" value="Ptyr_pPase_sf"/>
</dbReference>
<keyword evidence="2" id="KW-0378">Hydrolase</keyword>
<dbReference type="SMART" id="SM00226">
    <property type="entry name" value="LMWPc"/>
    <property type="match status" value="1"/>
</dbReference>
<proteinExistence type="inferred from homology"/>
<dbReference type="InterPro" id="IPR023485">
    <property type="entry name" value="Ptyr_pPase"/>
</dbReference>
<feature type="domain" description="Phosphotyrosine protein phosphatase I" evidence="5">
    <location>
        <begin position="3"/>
        <end position="191"/>
    </location>
</feature>
<dbReference type="Pfam" id="PF01451">
    <property type="entry name" value="LMWPc"/>
    <property type="match status" value="1"/>
</dbReference>
<evidence type="ECO:0000256" key="1">
    <source>
        <dbReference type="ARBA" id="ARBA00011063"/>
    </source>
</evidence>
<dbReference type="SUPFAM" id="SSF52788">
    <property type="entry name" value="Phosphotyrosine protein phosphatases I"/>
    <property type="match status" value="1"/>
</dbReference>
<dbReference type="EMBL" id="CP013200">
    <property type="protein sequence ID" value="ALO67820.1"/>
    <property type="molecule type" value="Genomic_DNA"/>
</dbReference>
<feature type="active site" description="Nucleophile" evidence="4">
    <location>
        <position position="9"/>
    </location>
</feature>
<keyword evidence="3" id="KW-0904">Protein phosphatase</keyword>
<dbReference type="GO" id="GO:0004725">
    <property type="term" value="F:protein tyrosine phosphatase activity"/>
    <property type="evidence" value="ECO:0007669"/>
    <property type="project" value="InterPro"/>
</dbReference>
<gene>
    <name evidence="6" type="ORF">AS189_16690</name>
</gene>
<evidence type="ECO:0000259" key="5">
    <source>
        <dbReference type="SMART" id="SM00226"/>
    </source>
</evidence>
<dbReference type="OrthoDB" id="9784339at2"/>
<evidence type="ECO:0000256" key="3">
    <source>
        <dbReference type="ARBA" id="ARBA00022912"/>
    </source>
</evidence>
<evidence type="ECO:0000256" key="2">
    <source>
        <dbReference type="ARBA" id="ARBA00022801"/>
    </source>
</evidence>
<dbReference type="InterPro" id="IPR017867">
    <property type="entry name" value="Tyr_phospatase_low_mol_wt"/>
</dbReference>
<protein>
    <recommendedName>
        <fullName evidence="5">Phosphotyrosine protein phosphatase I domain-containing protein</fullName>
    </recommendedName>
</protein>
<dbReference type="Proteomes" id="UP000059574">
    <property type="component" value="Chromosome"/>
</dbReference>
<dbReference type="PRINTS" id="PR00719">
    <property type="entry name" value="LMWPTPASE"/>
</dbReference>
<name>A0A0S2M2M1_9MICC</name>
<evidence type="ECO:0000313" key="7">
    <source>
        <dbReference type="Proteomes" id="UP000059574"/>
    </source>
</evidence>
<comment type="similarity">
    <text evidence="1">Belongs to the low molecular weight phosphotyrosine protein phosphatase family.</text>
</comment>
<reference evidence="7" key="1">
    <citation type="submission" date="2015-11" db="EMBL/GenBank/DDBJ databases">
        <authorList>
            <person name="Kumar R."/>
            <person name="Singh D."/>
            <person name="Swarnkar M.K."/>
            <person name="Singh A.K."/>
            <person name="Kumar S."/>
        </authorList>
    </citation>
    <scope>NUCLEOTIDE SEQUENCE [LARGE SCALE GENOMIC DNA]</scope>
    <source>
        <strain evidence="7">ERGS4:06</strain>
    </source>
</reference>
<evidence type="ECO:0000313" key="6">
    <source>
        <dbReference type="EMBL" id="ALO67820.1"/>
    </source>
</evidence>
<reference evidence="6 7" key="2">
    <citation type="journal article" date="2016" name="J. Biotechnol.">
        <title>Complete genome sequence of Arthrobacter alpinus ERGS4:06, a yellow pigmented bacterium tolerant to cold and radiations isolated from Sikkim Himalaya.</title>
        <authorList>
            <person name="Kumar R."/>
            <person name="Singh D."/>
            <person name="Swarnkar M.K."/>
            <person name="Singh A.K."/>
            <person name="Kumar S."/>
        </authorList>
    </citation>
    <scope>NUCLEOTIDE SEQUENCE [LARGE SCALE GENOMIC DNA]</scope>
    <source>
        <strain evidence="6 7">ERGS4:06</strain>
    </source>
</reference>
<dbReference type="PANTHER" id="PTHR11717">
    <property type="entry name" value="LOW MOLECULAR WEIGHT PROTEIN TYROSINE PHOSPHATASE"/>
    <property type="match status" value="1"/>
</dbReference>
<evidence type="ECO:0000256" key="4">
    <source>
        <dbReference type="PIRSR" id="PIRSR617867-1"/>
    </source>
</evidence>
<dbReference type="InterPro" id="IPR050438">
    <property type="entry name" value="LMW_PTPase"/>
</dbReference>
<accession>A0A0S2M2M1</accession>
<feature type="active site" evidence="4">
    <location>
        <position position="15"/>
    </location>
</feature>
<sequence>MMIRLLTVCTGNICRSPFAERMLATELESLHPGLFLVHSAGTGAMVGDGMEEESAALLASFGGSSEGFASRQLVAPLLAESDLVLAMTVAHRDAVIRMSPRMLKRTYTIVELARILRTIRLSGTDKVICGGLPEQVQQRWEQLPALAALFRSESRPSEAGDDVVDPYRRNTATHQQMVEEILPAVEEILAFERWYSSQA</sequence>